<reference evidence="4 5" key="1">
    <citation type="submission" date="2021-01" db="EMBL/GenBank/DDBJ databases">
        <title>Genomic Encyclopedia of Type Strains, Phase IV (KMG-IV): sequencing the most valuable type-strain genomes for metagenomic binning, comparative biology and taxonomic classification.</title>
        <authorList>
            <person name="Goeker M."/>
        </authorList>
    </citation>
    <scope>NUCLEOTIDE SEQUENCE [LARGE SCALE GENOMIC DNA]</scope>
    <source>
        <strain evidence="4 5">DSM 105453</strain>
    </source>
</reference>
<evidence type="ECO:0000256" key="1">
    <source>
        <dbReference type="SAM" id="MobiDB-lite"/>
    </source>
</evidence>
<protein>
    <submittedName>
        <fullName evidence="4">Cytoskeletal protein RodZ</fullName>
    </submittedName>
</protein>
<comment type="caution">
    <text evidence="4">The sequence shown here is derived from an EMBL/GenBank/DDBJ whole genome shotgun (WGS) entry which is preliminary data.</text>
</comment>
<feature type="domain" description="DUF1510" evidence="3">
    <location>
        <begin position="112"/>
        <end position="205"/>
    </location>
</feature>
<evidence type="ECO:0000313" key="5">
    <source>
        <dbReference type="Proteomes" id="UP000823485"/>
    </source>
</evidence>
<feature type="transmembrane region" description="Helical" evidence="2">
    <location>
        <begin position="21"/>
        <end position="44"/>
    </location>
</feature>
<feature type="region of interest" description="Disordered" evidence="1">
    <location>
        <begin position="50"/>
        <end position="110"/>
    </location>
</feature>
<dbReference type="Pfam" id="PF07423">
    <property type="entry name" value="DUF1510"/>
    <property type="match status" value="1"/>
</dbReference>
<proteinExistence type="predicted"/>
<keyword evidence="2" id="KW-1133">Transmembrane helix</keyword>
<dbReference type="RefSeq" id="WP_077110583.1">
    <property type="nucleotide sequence ID" value="NZ_JAFBFH010000028.1"/>
</dbReference>
<name>A0ABS2RA19_9BACI</name>
<keyword evidence="2" id="KW-0472">Membrane</keyword>
<sequence>MPVDFNQRSRSELRAKRRKTNIILNTLIAIVIILILIVGGRIFFGGDNPNEPDVASNPPDSKNTAKQKNSDKKNEPAEENEATEEEPEEDPEEESEEIIEKESDEPNVEKVIVDPSWEPVGTEQANGHQPSFNKGTVDWNEKLNAVSYAVNIPQDNMILWWIEGGADRQNQAIATVSAKGSADTYRVLIEWVDGEGWKPTEVKKLIQNDKK</sequence>
<evidence type="ECO:0000259" key="3">
    <source>
        <dbReference type="Pfam" id="PF07423"/>
    </source>
</evidence>
<evidence type="ECO:0000313" key="4">
    <source>
        <dbReference type="EMBL" id="MBM7716492.1"/>
    </source>
</evidence>
<feature type="compositionally biased region" description="Acidic residues" evidence="1">
    <location>
        <begin position="77"/>
        <end position="106"/>
    </location>
</feature>
<gene>
    <name evidence="4" type="ORF">JOC94_003512</name>
</gene>
<dbReference type="Proteomes" id="UP000823485">
    <property type="component" value="Unassembled WGS sequence"/>
</dbReference>
<keyword evidence="5" id="KW-1185">Reference proteome</keyword>
<dbReference type="EMBL" id="JAFBFH010000028">
    <property type="protein sequence ID" value="MBM7716492.1"/>
    <property type="molecule type" value="Genomic_DNA"/>
</dbReference>
<accession>A0ABS2RA19</accession>
<evidence type="ECO:0000256" key="2">
    <source>
        <dbReference type="SAM" id="Phobius"/>
    </source>
</evidence>
<feature type="compositionally biased region" description="Polar residues" evidence="1">
    <location>
        <begin position="58"/>
        <end position="67"/>
    </location>
</feature>
<keyword evidence="2" id="KW-0812">Transmembrane</keyword>
<dbReference type="InterPro" id="IPR009988">
    <property type="entry name" value="DUF1510"/>
</dbReference>
<organism evidence="4 5">
    <name type="scientific">Siminovitchia thermophila</name>
    <dbReference type="NCBI Taxonomy" id="1245522"/>
    <lineage>
        <taxon>Bacteria</taxon>
        <taxon>Bacillati</taxon>
        <taxon>Bacillota</taxon>
        <taxon>Bacilli</taxon>
        <taxon>Bacillales</taxon>
        <taxon>Bacillaceae</taxon>
        <taxon>Siminovitchia</taxon>
    </lineage>
</organism>